<accession>A0A1M5UL27</accession>
<dbReference type="EMBL" id="FQXQ01000002">
    <property type="protein sequence ID" value="SHH63568.1"/>
    <property type="molecule type" value="Genomic_DNA"/>
</dbReference>
<keyword evidence="7" id="KW-0456">Lyase</keyword>
<evidence type="ECO:0000256" key="3">
    <source>
        <dbReference type="ARBA" id="ARBA00022827"/>
    </source>
</evidence>
<comment type="cofactor">
    <cofactor evidence="5">
        <name>FAD</name>
        <dbReference type="ChEBI" id="CHEBI:57692"/>
    </cofactor>
    <text evidence="5">Binds 1 FAD per subunit.</text>
</comment>
<dbReference type="Pfam" id="PF00875">
    <property type="entry name" value="DNA_photolyase"/>
    <property type="match status" value="1"/>
</dbReference>
<evidence type="ECO:0000256" key="1">
    <source>
        <dbReference type="ARBA" id="ARBA00001932"/>
    </source>
</evidence>
<dbReference type="PANTHER" id="PTHR11455">
    <property type="entry name" value="CRYPTOCHROME"/>
    <property type="match status" value="1"/>
</dbReference>
<evidence type="ECO:0000313" key="7">
    <source>
        <dbReference type="EMBL" id="SHH63568.1"/>
    </source>
</evidence>
<feature type="domain" description="Photolyase/cryptochrome alpha/beta" evidence="6">
    <location>
        <begin position="6"/>
        <end position="136"/>
    </location>
</feature>
<dbReference type="SUPFAM" id="SSF48173">
    <property type="entry name" value="Cryptochrome/photolyase FAD-binding domain"/>
    <property type="match status" value="1"/>
</dbReference>
<dbReference type="InterPro" id="IPR036155">
    <property type="entry name" value="Crypto/Photolyase_N_sf"/>
</dbReference>
<dbReference type="GO" id="GO:0003904">
    <property type="term" value="F:deoxyribodipyrimidine photo-lyase activity"/>
    <property type="evidence" value="ECO:0007669"/>
    <property type="project" value="TreeGrafter"/>
</dbReference>
<dbReference type="RefSeq" id="WP_073119558.1">
    <property type="nucleotide sequence ID" value="NZ_BMEN01000002.1"/>
</dbReference>
<evidence type="ECO:0000259" key="6">
    <source>
        <dbReference type="PROSITE" id="PS51645"/>
    </source>
</evidence>
<dbReference type="PANTHER" id="PTHR11455:SF9">
    <property type="entry name" value="CRYPTOCHROME CIRCADIAN CLOCK 5 ISOFORM X1"/>
    <property type="match status" value="1"/>
</dbReference>
<dbReference type="Gene3D" id="1.10.579.10">
    <property type="entry name" value="DNA Cyclobutane Dipyrimidine Photolyase, subunit A, domain 3"/>
    <property type="match status" value="1"/>
</dbReference>
<dbReference type="InterPro" id="IPR005101">
    <property type="entry name" value="Cryptochr/Photolyase_FAD-bd"/>
</dbReference>
<dbReference type="Proteomes" id="UP000184109">
    <property type="component" value="Unassembled WGS sequence"/>
</dbReference>
<dbReference type="InterPro" id="IPR006050">
    <property type="entry name" value="DNA_photolyase_N"/>
</dbReference>
<dbReference type="GO" id="GO:0071949">
    <property type="term" value="F:FAD binding"/>
    <property type="evidence" value="ECO:0007669"/>
    <property type="project" value="TreeGrafter"/>
</dbReference>
<dbReference type="PROSITE" id="PS51645">
    <property type="entry name" value="PHR_CRY_ALPHA_BETA"/>
    <property type="match status" value="1"/>
</dbReference>
<keyword evidence="8" id="KW-1185">Reference proteome</keyword>
<keyword evidence="4" id="KW-0157">Chromophore</keyword>
<feature type="binding site" evidence="5">
    <location>
        <position position="267"/>
    </location>
    <ligand>
        <name>FAD</name>
        <dbReference type="ChEBI" id="CHEBI:57692"/>
    </ligand>
</feature>
<dbReference type="SUPFAM" id="SSF52425">
    <property type="entry name" value="Cryptochrome/photolyase, N-terminal domain"/>
    <property type="match status" value="1"/>
</dbReference>
<dbReference type="InterPro" id="IPR036134">
    <property type="entry name" value="Crypto/Photolyase_FAD-like_sf"/>
</dbReference>
<evidence type="ECO:0000256" key="5">
    <source>
        <dbReference type="PIRSR" id="PIRSR602081-1"/>
    </source>
</evidence>
<dbReference type="InterPro" id="IPR014729">
    <property type="entry name" value="Rossmann-like_a/b/a_fold"/>
</dbReference>
<dbReference type="Pfam" id="PF03441">
    <property type="entry name" value="FAD_binding_7"/>
    <property type="match status" value="1"/>
</dbReference>
<comment type="cofactor">
    <cofactor evidence="1">
        <name>(6R)-5,10-methylene-5,6,7,8-tetrahydrofolate</name>
        <dbReference type="ChEBI" id="CHEBI:15636"/>
    </cofactor>
</comment>
<dbReference type="InterPro" id="IPR002081">
    <property type="entry name" value="Cryptochrome/DNA_photolyase_1"/>
</dbReference>
<dbReference type="STRING" id="1195760.SAMN05444281_1325"/>
<gene>
    <name evidence="7" type="ORF">SAMN05444281_1325</name>
</gene>
<name>A0A1M5UL27_9FLAO</name>
<evidence type="ECO:0000313" key="8">
    <source>
        <dbReference type="Proteomes" id="UP000184109"/>
    </source>
</evidence>
<protein>
    <submittedName>
        <fullName evidence="7">Deoxyribodipyrimidine photo-lyase family protein (Cryptochrome)</fullName>
    </submittedName>
</protein>
<evidence type="ECO:0000256" key="4">
    <source>
        <dbReference type="ARBA" id="ARBA00022991"/>
    </source>
</evidence>
<dbReference type="PROSITE" id="PS00394">
    <property type="entry name" value="DNA_PHOTOLYASES_1_1"/>
    <property type="match status" value="1"/>
</dbReference>
<sequence length="494" mass="58035">MQTKEPLAIVWLKRDLRLQDNEAIFNALNTGKKVLLLYVFEEFLIKDPHYDIRHWNFIKESIVDLNKELIQYNSKILAVNSEVAATINQLMQHYHIQDLFSHQETGLLCTYHRDQKITRYCHNNLIKWTENIWNGVLRGVQNRRGWVGQWTNYMESPLIYFNPKNQLLTIEEIKHLEAFFTVADLSTPSITPIQKGGVSEALKYQNTFFKERYINYTKGISKPELAQESCSRLSPYLAWGNLSTRQVWQAAKNIRPLSKNKKDLDAFTSRLKWQAHFIQKFEMEHTMEDSSINKGYHMLKKSISAKYQKAWQDGQTGVPMIDACMRCLNETGYLNFRMRAMIVSFFTHLLWQPWQDCAVYLSKMFIDFEPGIHFAQVQMQAGETGINTLRIYNPVKNGYEHDTNANFIRKWVPELAHLQTKHIHEPYSMTPLEQNLFNIKLGIDYPEPIIDLKENRKRASKILWEMKNDPLVMQENDRILAKHTLNKNTLNIAG</sequence>
<dbReference type="Gene3D" id="3.40.50.620">
    <property type="entry name" value="HUPs"/>
    <property type="match status" value="1"/>
</dbReference>
<keyword evidence="2 5" id="KW-0285">Flavoprotein</keyword>
<dbReference type="GO" id="GO:0006950">
    <property type="term" value="P:response to stress"/>
    <property type="evidence" value="ECO:0007669"/>
    <property type="project" value="UniProtKB-ARBA"/>
</dbReference>
<dbReference type="OrthoDB" id="9772484at2"/>
<evidence type="ECO:0000256" key="2">
    <source>
        <dbReference type="ARBA" id="ARBA00022630"/>
    </source>
</evidence>
<dbReference type="AlphaFoldDB" id="A0A1M5UL27"/>
<keyword evidence="3 5" id="KW-0274">FAD</keyword>
<reference evidence="8" key="1">
    <citation type="submission" date="2016-11" db="EMBL/GenBank/DDBJ databases">
        <authorList>
            <person name="Varghese N."/>
            <person name="Submissions S."/>
        </authorList>
    </citation>
    <scope>NUCLEOTIDE SEQUENCE [LARGE SCALE GENOMIC DNA]</scope>
    <source>
        <strain evidence="8">DSM 100572</strain>
    </source>
</reference>
<proteinExistence type="predicted"/>
<feature type="binding site" evidence="5">
    <location>
        <position position="216"/>
    </location>
    <ligand>
        <name>FAD</name>
        <dbReference type="ChEBI" id="CHEBI:57692"/>
    </ligand>
</feature>
<dbReference type="InterPro" id="IPR018394">
    <property type="entry name" value="DNA_photolyase_1_CS_C"/>
</dbReference>
<dbReference type="GO" id="GO:0003677">
    <property type="term" value="F:DNA binding"/>
    <property type="evidence" value="ECO:0007669"/>
    <property type="project" value="TreeGrafter"/>
</dbReference>
<dbReference type="Gene3D" id="1.25.40.80">
    <property type="match status" value="1"/>
</dbReference>
<organism evidence="7 8">
    <name type="scientific">Wenyingzhuangia marina</name>
    <dbReference type="NCBI Taxonomy" id="1195760"/>
    <lineage>
        <taxon>Bacteria</taxon>
        <taxon>Pseudomonadati</taxon>
        <taxon>Bacteroidota</taxon>
        <taxon>Flavobacteriia</taxon>
        <taxon>Flavobacteriales</taxon>
        <taxon>Flavobacteriaceae</taxon>
        <taxon>Wenyingzhuangia</taxon>
    </lineage>
</organism>
<dbReference type="GO" id="GO:0006139">
    <property type="term" value="P:nucleobase-containing compound metabolic process"/>
    <property type="evidence" value="ECO:0007669"/>
    <property type="project" value="UniProtKB-ARBA"/>
</dbReference>
<dbReference type="GO" id="GO:0009416">
    <property type="term" value="P:response to light stimulus"/>
    <property type="evidence" value="ECO:0007669"/>
    <property type="project" value="TreeGrafter"/>
</dbReference>